<dbReference type="STRING" id="1789224.BFG52_03765"/>
<protein>
    <submittedName>
        <fullName evidence="1">Uncharacterized protein</fullName>
    </submittedName>
</protein>
<dbReference type="Proteomes" id="UP000093391">
    <property type="component" value="Chromosome"/>
</dbReference>
<keyword evidence="2" id="KW-1185">Reference proteome</keyword>
<accession>A0A1B2LXA2</accession>
<dbReference type="OrthoDB" id="6713411at2"/>
<organism evidence="1 2">
    <name type="scientific">Acinetobacter larvae</name>
    <dbReference type="NCBI Taxonomy" id="1789224"/>
    <lineage>
        <taxon>Bacteria</taxon>
        <taxon>Pseudomonadati</taxon>
        <taxon>Pseudomonadota</taxon>
        <taxon>Gammaproteobacteria</taxon>
        <taxon>Moraxellales</taxon>
        <taxon>Moraxellaceae</taxon>
        <taxon>Acinetobacter</taxon>
    </lineage>
</organism>
<proteinExistence type="predicted"/>
<evidence type="ECO:0000313" key="1">
    <source>
        <dbReference type="EMBL" id="AOA57556.1"/>
    </source>
</evidence>
<dbReference type="RefSeq" id="WP_067552832.1">
    <property type="nucleotide sequence ID" value="NZ_CP016895.1"/>
</dbReference>
<dbReference type="EMBL" id="CP016895">
    <property type="protein sequence ID" value="AOA57556.1"/>
    <property type="molecule type" value="Genomic_DNA"/>
</dbReference>
<name>A0A1B2LXA2_9GAMM</name>
<sequence length="62" mass="6957">MNNQDVILKALLAAQHELTTLHNLTVTDNIESGVTWITNTNEALQLINLALIKAERNDNQLF</sequence>
<dbReference type="KEGG" id="ala:BFG52_03765"/>
<evidence type="ECO:0000313" key="2">
    <source>
        <dbReference type="Proteomes" id="UP000093391"/>
    </source>
</evidence>
<reference evidence="1 2" key="1">
    <citation type="submission" date="2016-08" db="EMBL/GenBank/DDBJ databases">
        <authorList>
            <person name="Seilhamer J.J."/>
        </authorList>
    </citation>
    <scope>NUCLEOTIDE SEQUENCE [LARGE SCALE GENOMIC DNA]</scope>
    <source>
        <strain evidence="1 2">BRTC-1</strain>
    </source>
</reference>
<dbReference type="AlphaFoldDB" id="A0A1B2LXA2"/>
<gene>
    <name evidence="1" type="ORF">BFG52_03765</name>
</gene>